<gene>
    <name evidence="1" type="ordered locus">WEN_00250</name>
</gene>
<sequence>MSAKVLTKFALTTTTGLLVGGPVAGVAYFLLSSTTSGYGKAVNPRLIMAKASGTNSELSFSYDSFFRGGQEVGKPVAFRDTKISFNGYQLKVGDILCSPSQNGKFFVLEEIAGRGSPLPSTYRIKGYSDSFTTTRCNWYDFPAEIRDKRDESKTIELKGFGGMSRRGHGYSAGIDTIFVSSCFFELTKNQQQVNSKMGISWDECKSKEYGGNHSWNIIQKTQLSAEYEIK</sequence>
<dbReference type="AlphaFoldDB" id="I6ZE73"/>
<dbReference type="Proteomes" id="UP000009005">
    <property type="component" value="Chromosome"/>
</dbReference>
<name>I6ZE73_MYCWM</name>
<evidence type="ECO:0000313" key="1">
    <source>
        <dbReference type="EMBL" id="AFN64857.1"/>
    </source>
</evidence>
<dbReference type="PATRIC" id="fig|1197325.3.peg.56"/>
<dbReference type="KEGG" id="mwe:WEN_00250"/>
<protein>
    <submittedName>
        <fullName evidence="1">Uncharacterized protein</fullName>
    </submittedName>
</protein>
<organism evidence="1 2">
    <name type="scientific">Mycoplasma wenyonii (strain Massachusetts)</name>
    <name type="common">Eperythrozoon wenyonii</name>
    <dbReference type="NCBI Taxonomy" id="1197325"/>
    <lineage>
        <taxon>Bacteria</taxon>
        <taxon>Bacillati</taxon>
        <taxon>Mycoplasmatota</taxon>
        <taxon>Mollicutes</taxon>
        <taxon>Mycoplasmataceae</taxon>
        <taxon>Mycoplasma</taxon>
    </lineage>
</organism>
<dbReference type="EMBL" id="CP003703">
    <property type="protein sequence ID" value="AFN64857.1"/>
    <property type="molecule type" value="Genomic_DNA"/>
</dbReference>
<dbReference type="OrthoDB" id="402483at2"/>
<keyword evidence="2" id="KW-1185">Reference proteome</keyword>
<evidence type="ECO:0000313" key="2">
    <source>
        <dbReference type="Proteomes" id="UP000009005"/>
    </source>
</evidence>
<dbReference type="HOGENOM" id="CLU_1203781_0_0_14"/>
<accession>I6ZE73</accession>
<dbReference type="RefSeq" id="WP_014849567.1">
    <property type="nucleotide sequence ID" value="NC_018149.1"/>
</dbReference>
<dbReference type="STRING" id="1197325.WEN_00250"/>
<reference evidence="1 2" key="1">
    <citation type="journal article" date="2012" name="J. Bacteriol.">
        <title>Complete genome sequence of Mycoplasma wenyonii strain Massachusetts.</title>
        <authorList>
            <person name="Dos Santos A.P."/>
            <person name="Guimaraes A.M."/>
            <person name="do Nascimento N.C."/>
            <person name="Sanmiguel P.J."/>
            <person name="Messick J.B."/>
        </authorList>
    </citation>
    <scope>NUCLEOTIDE SEQUENCE [LARGE SCALE GENOMIC DNA]</scope>
    <source>
        <strain evidence="1 2">Massachusetts</strain>
    </source>
</reference>
<proteinExistence type="predicted"/>